<comment type="similarity">
    <text evidence="1">Belongs to the AHA1 family.</text>
</comment>
<dbReference type="CDD" id="cd07814">
    <property type="entry name" value="SRPBCC_CalC_Aha1-like"/>
    <property type="match status" value="1"/>
</dbReference>
<comment type="caution">
    <text evidence="3">The sequence shown here is derived from an EMBL/GenBank/DDBJ whole genome shotgun (WGS) entry which is preliminary data.</text>
</comment>
<organism evidence="3 4">
    <name type="scientific">Pseudonocardia eucalypti</name>
    <dbReference type="NCBI Taxonomy" id="648755"/>
    <lineage>
        <taxon>Bacteria</taxon>
        <taxon>Bacillati</taxon>
        <taxon>Actinomycetota</taxon>
        <taxon>Actinomycetes</taxon>
        <taxon>Pseudonocardiales</taxon>
        <taxon>Pseudonocardiaceae</taxon>
        <taxon>Pseudonocardia</taxon>
    </lineage>
</organism>
<reference evidence="4" key="1">
    <citation type="journal article" date="2019" name="Int. J. Syst. Evol. Microbiol.">
        <title>The Global Catalogue of Microorganisms (GCM) 10K type strain sequencing project: providing services to taxonomists for standard genome sequencing and annotation.</title>
        <authorList>
            <consortium name="The Broad Institute Genomics Platform"/>
            <consortium name="The Broad Institute Genome Sequencing Center for Infectious Disease"/>
            <person name="Wu L."/>
            <person name="Ma J."/>
        </authorList>
    </citation>
    <scope>NUCLEOTIDE SEQUENCE [LARGE SCALE GENOMIC DNA]</scope>
    <source>
        <strain evidence="4">JCM 18303</strain>
    </source>
</reference>
<name>A0ABP9PFX2_9PSEU</name>
<dbReference type="InterPro" id="IPR023393">
    <property type="entry name" value="START-like_dom_sf"/>
</dbReference>
<dbReference type="EMBL" id="BAABJP010000001">
    <property type="protein sequence ID" value="GAA5145532.1"/>
    <property type="molecule type" value="Genomic_DNA"/>
</dbReference>
<evidence type="ECO:0000313" key="3">
    <source>
        <dbReference type="EMBL" id="GAA5145532.1"/>
    </source>
</evidence>
<dbReference type="RefSeq" id="WP_185058629.1">
    <property type="nucleotide sequence ID" value="NZ_BAABJP010000001.1"/>
</dbReference>
<protein>
    <recommendedName>
        <fullName evidence="2">Activator of Hsp90 ATPase homologue 1/2-like C-terminal domain-containing protein</fullName>
    </recommendedName>
</protein>
<evidence type="ECO:0000259" key="2">
    <source>
        <dbReference type="Pfam" id="PF08327"/>
    </source>
</evidence>
<sequence length="141" mass="15331">MGTETDAIVREIDIEASAETVFEFFVDPEKITRWLAVEADLDPRPGGVCHQVHEAATDSHFHMQGQFLEVDPPKRVVFSWGFTEPEVGVPPGASTVEVTLTPTGSGTRVMLVHRGLPPAAVGDHSGGWTTMLDRLRQAVTP</sequence>
<dbReference type="InterPro" id="IPR013538">
    <property type="entry name" value="ASHA1/2-like_C"/>
</dbReference>
<gene>
    <name evidence="3" type="ORF">GCM10023321_03560</name>
</gene>
<dbReference type="Pfam" id="PF08327">
    <property type="entry name" value="AHSA1"/>
    <property type="match status" value="1"/>
</dbReference>
<proteinExistence type="inferred from homology"/>
<evidence type="ECO:0000256" key="1">
    <source>
        <dbReference type="ARBA" id="ARBA00006817"/>
    </source>
</evidence>
<accession>A0ABP9PFX2</accession>
<evidence type="ECO:0000313" key="4">
    <source>
        <dbReference type="Proteomes" id="UP001428817"/>
    </source>
</evidence>
<dbReference type="Gene3D" id="3.30.530.20">
    <property type="match status" value="1"/>
</dbReference>
<dbReference type="Proteomes" id="UP001428817">
    <property type="component" value="Unassembled WGS sequence"/>
</dbReference>
<feature type="domain" description="Activator of Hsp90 ATPase homologue 1/2-like C-terminal" evidence="2">
    <location>
        <begin position="16"/>
        <end position="139"/>
    </location>
</feature>
<keyword evidence="4" id="KW-1185">Reference proteome</keyword>
<dbReference type="SUPFAM" id="SSF55961">
    <property type="entry name" value="Bet v1-like"/>
    <property type="match status" value="1"/>
</dbReference>